<organism evidence="3 4">
    <name type="scientific">Taurinivorans muris</name>
    <dbReference type="NCBI Taxonomy" id="2787751"/>
    <lineage>
        <taxon>Bacteria</taxon>
        <taxon>Pseudomonadati</taxon>
        <taxon>Thermodesulfobacteriota</taxon>
        <taxon>Desulfovibrionia</taxon>
        <taxon>Desulfovibrionales</taxon>
        <taxon>Desulfovibrionaceae</taxon>
        <taxon>Taurinivorans</taxon>
    </lineage>
</organism>
<reference evidence="3" key="1">
    <citation type="submission" date="2020-12" db="EMBL/GenBank/DDBJ databases">
        <title>Taurinivorans muris gen. nov., sp. nov., fundamental and realized metabolic niche of a ubiquitous sulfidogenic bacterium in the murine intestine.</title>
        <authorList>
            <person name="Ye H."/>
            <person name="Hanson B.T."/>
            <person name="Loy A."/>
        </authorList>
    </citation>
    <scope>NUCLEOTIDE SEQUENCE</scope>
    <source>
        <strain evidence="3">LT0009</strain>
    </source>
</reference>
<dbReference type="PANTHER" id="PTHR30469">
    <property type="entry name" value="MULTIDRUG RESISTANCE PROTEIN MDTA"/>
    <property type="match status" value="1"/>
</dbReference>
<dbReference type="RefSeq" id="WP_334314465.1">
    <property type="nucleotide sequence ID" value="NZ_CP065938.1"/>
</dbReference>
<evidence type="ECO:0000313" key="4">
    <source>
        <dbReference type="Proteomes" id="UP001058120"/>
    </source>
</evidence>
<evidence type="ECO:0000256" key="2">
    <source>
        <dbReference type="SAM" id="Phobius"/>
    </source>
</evidence>
<dbReference type="Gene3D" id="2.40.50.100">
    <property type="match status" value="1"/>
</dbReference>
<comment type="similarity">
    <text evidence="1">Belongs to the membrane fusion protein (MFP) (TC 8.A.1) family.</text>
</comment>
<dbReference type="Gene3D" id="2.40.30.170">
    <property type="match status" value="1"/>
</dbReference>
<accession>A0ABY5XYF0</accession>
<dbReference type="SUPFAM" id="SSF111369">
    <property type="entry name" value="HlyD-like secretion proteins"/>
    <property type="match status" value="1"/>
</dbReference>
<keyword evidence="2" id="KW-1133">Transmembrane helix</keyword>
<evidence type="ECO:0000313" key="3">
    <source>
        <dbReference type="EMBL" id="UWX04910.1"/>
    </source>
</evidence>
<dbReference type="EMBL" id="CP065938">
    <property type="protein sequence ID" value="UWX04910.1"/>
    <property type="molecule type" value="Genomic_DNA"/>
</dbReference>
<dbReference type="Proteomes" id="UP001058120">
    <property type="component" value="Chromosome"/>
</dbReference>
<dbReference type="InterPro" id="IPR006143">
    <property type="entry name" value="RND_pump_MFP"/>
</dbReference>
<sequence length="400" mass="43741">MKNRRTIFIVIGIFLAMFAVSWFFMATKPVSMRKRAETTRFAVNVLEVSVGEAPVQIRALGTIRPYQETNINARVSSQVVFLSENSDIGAIVKKDEVLVKLDADTYVNTLRLKKSDLAKAKAAYELEMGQQSVAKAEAEQLKQLSSSFIGEVIISDLALRAPQLAQAKADVEAAEAAVKMAQLDVDYTTIKAPYNSMVTERNVSVGSLTNTQDNLMTLVGIDEYRIEAAVAIDKLTSLNLKKNANSKVQITTSTGVVREGRIIRHVASLDSATRMGRILISIPDPLGIKNNAPALILGDHAEVVFKAGTLENSVIVPRRALQPNDSVFVAMPVTQNKDDGSDEDGVQYVLDIREVDIAWKDLDNVYIRSGLENSEYVITSVIPTAIQGMPLTISNIVKNS</sequence>
<dbReference type="NCBIfam" id="TIGR01730">
    <property type="entry name" value="RND_mfp"/>
    <property type="match status" value="1"/>
</dbReference>
<protein>
    <submittedName>
        <fullName evidence="3">Efflux RND transporter periplasmic adaptor subunit</fullName>
    </submittedName>
</protein>
<feature type="transmembrane region" description="Helical" evidence="2">
    <location>
        <begin position="6"/>
        <end position="25"/>
    </location>
</feature>
<keyword evidence="2" id="KW-0472">Membrane</keyword>
<keyword evidence="4" id="KW-1185">Reference proteome</keyword>
<gene>
    <name evidence="3" type="ORF">JBF11_05295</name>
</gene>
<dbReference type="Gene3D" id="1.10.287.470">
    <property type="entry name" value="Helix hairpin bin"/>
    <property type="match status" value="1"/>
</dbReference>
<dbReference type="PANTHER" id="PTHR30469:SF12">
    <property type="entry name" value="MULTIDRUG RESISTANCE PROTEIN MDTA"/>
    <property type="match status" value="1"/>
</dbReference>
<name>A0ABY5XYF0_9BACT</name>
<proteinExistence type="inferred from homology"/>
<evidence type="ECO:0000256" key="1">
    <source>
        <dbReference type="ARBA" id="ARBA00009477"/>
    </source>
</evidence>
<keyword evidence="2" id="KW-0812">Transmembrane</keyword>